<dbReference type="InterPro" id="IPR011990">
    <property type="entry name" value="TPR-like_helical_dom_sf"/>
</dbReference>
<keyword evidence="3" id="KW-0158">Chromosome</keyword>
<evidence type="ECO:0000256" key="3">
    <source>
        <dbReference type="ARBA" id="ARBA00022454"/>
    </source>
</evidence>
<feature type="domain" description="Disease resistance R13L4/SHOC-2-like LRR" evidence="8">
    <location>
        <begin position="637"/>
        <end position="730"/>
    </location>
</feature>
<proteinExistence type="inferred from homology"/>
<dbReference type="SUPFAM" id="SSF48452">
    <property type="entry name" value="TPR-like"/>
    <property type="match status" value="1"/>
</dbReference>
<dbReference type="InterPro" id="IPR032675">
    <property type="entry name" value="LRR_dom_sf"/>
</dbReference>
<dbReference type="GO" id="GO:0005694">
    <property type="term" value="C:chromosome"/>
    <property type="evidence" value="ECO:0007669"/>
    <property type="project" value="UniProtKB-SubCell"/>
</dbReference>
<dbReference type="Pfam" id="PF23598">
    <property type="entry name" value="LRR_14"/>
    <property type="match status" value="1"/>
</dbReference>
<keyword evidence="4" id="KW-0677">Repeat</keyword>
<dbReference type="GO" id="GO:0006325">
    <property type="term" value="P:chromatin organization"/>
    <property type="evidence" value="ECO:0007669"/>
    <property type="project" value="UniProtKB-KW"/>
</dbReference>
<organism evidence="9">
    <name type="scientific">marine sediment metagenome</name>
    <dbReference type="NCBI Taxonomy" id="412755"/>
    <lineage>
        <taxon>unclassified sequences</taxon>
        <taxon>metagenomes</taxon>
        <taxon>ecological metagenomes</taxon>
    </lineage>
</organism>
<dbReference type="Gene3D" id="1.25.40.10">
    <property type="entry name" value="Tetratricopeptide repeat domain"/>
    <property type="match status" value="1"/>
</dbReference>
<dbReference type="PANTHER" id="PTHR36766">
    <property type="entry name" value="PLANT BROAD-SPECTRUM MILDEW RESISTANCE PROTEIN RPW8"/>
    <property type="match status" value="1"/>
</dbReference>
<comment type="subcellular location">
    <subcellularLocation>
        <location evidence="1">Chromosome</location>
    </subcellularLocation>
</comment>
<keyword evidence="6" id="KW-0156">Chromatin regulator</keyword>
<gene>
    <name evidence="9" type="ORF">LCGC14_0995650</name>
</gene>
<protein>
    <recommendedName>
        <fullName evidence="8">Disease resistance R13L4/SHOC-2-like LRR domain-containing protein</fullName>
    </recommendedName>
</protein>
<evidence type="ECO:0000256" key="6">
    <source>
        <dbReference type="ARBA" id="ARBA00022853"/>
    </source>
</evidence>
<keyword evidence="7" id="KW-0234">DNA repair</keyword>
<dbReference type="Pfam" id="PF00560">
    <property type="entry name" value="LRR_1"/>
    <property type="match status" value="1"/>
</dbReference>
<dbReference type="InterPro" id="IPR001611">
    <property type="entry name" value="Leu-rich_rpt"/>
</dbReference>
<dbReference type="InterPro" id="IPR019734">
    <property type="entry name" value="TPR_rpt"/>
</dbReference>
<evidence type="ECO:0000313" key="9">
    <source>
        <dbReference type="EMBL" id="KKN14478.1"/>
    </source>
</evidence>
<dbReference type="SUPFAM" id="SSF52058">
    <property type="entry name" value="L domain-like"/>
    <property type="match status" value="3"/>
</dbReference>
<evidence type="ECO:0000256" key="5">
    <source>
        <dbReference type="ARBA" id="ARBA00022763"/>
    </source>
</evidence>
<dbReference type="SMART" id="SM00028">
    <property type="entry name" value="TPR"/>
    <property type="match status" value="3"/>
</dbReference>
<comment type="similarity">
    <text evidence="2">Belongs to the Tonsoku family.</text>
</comment>
<comment type="caution">
    <text evidence="9">The sequence shown here is derived from an EMBL/GenBank/DDBJ whole genome shotgun (WGS) entry which is preliminary data.</text>
</comment>
<evidence type="ECO:0000256" key="4">
    <source>
        <dbReference type="ARBA" id="ARBA00022737"/>
    </source>
</evidence>
<evidence type="ECO:0000256" key="7">
    <source>
        <dbReference type="ARBA" id="ARBA00023204"/>
    </source>
</evidence>
<dbReference type="PANTHER" id="PTHR36766:SF30">
    <property type="entry name" value="TIR-NBS TYPE DISEASE RESISTANCE PROTEIN-RELATED"/>
    <property type="match status" value="1"/>
</dbReference>
<reference evidence="9" key="1">
    <citation type="journal article" date="2015" name="Nature">
        <title>Complex archaea that bridge the gap between prokaryotes and eukaryotes.</title>
        <authorList>
            <person name="Spang A."/>
            <person name="Saw J.H."/>
            <person name="Jorgensen S.L."/>
            <person name="Zaremba-Niedzwiedzka K."/>
            <person name="Martijn J."/>
            <person name="Lind A.E."/>
            <person name="van Eijk R."/>
            <person name="Schleper C."/>
            <person name="Guy L."/>
            <person name="Ettema T.J."/>
        </authorList>
    </citation>
    <scope>NUCLEOTIDE SEQUENCE</scope>
</reference>
<sequence>MSNPNDYDFWFQKAMSGVENIQRSLRLNPHHIDSWIYYAGYYASSVDENDKTVEVVNELFKYEPKPGKSPSLFEYVLKKVQNYTDDDAPSKKVMPNPPYFDREYYMRYSGEWLIAATYYLKTSKISEAWEAFEKAISFPRNKNKALLLYILLVLNLMNKKYDKAIENGEKAVEVDPKFKYAWQQLGKAYFCKGDYYHAINCNEKALGFDKFFDLSLKLREEIQTKTEEIKKLGMQNIFSYERQHINKEERDFLLDLEKECGKPIPVISKVNWDTVNPRFGFVAKNGHIVKLGLTIEAHSIKIIPESIKNLINLEVLTIRGLHNLQKFPESLIFIKNLKYLRYAHCPLPYSIAMDPNSLPKIICNLTSLEKLHLDLSYITTLPDCLAFLPNLQEINIPCPNLKIISPVIKEYFEYQEFQKPRRRYLIRKKTPSIEDDISPDTIYRQFLLKRKSEPDSIKDLINLIEKSELLEIKIKGIKLLKKYSSKNEEEFRFLKRLIISTPNTEHEFQILQRIITTDPNILIKIAAIEVLLFKFADIAYEPIKSVLMNEKALQVTEFVRKAIQNSDSPGIQKIKNEFQDILIIKGIEKLIRQPLRELTDFKVIKKKHYGIQGPHGYIKKGNRITHLGLLMNSPVQQHDLTSLPNNIGGLNHLEELRITSCHHLTNLPEEIGKLKNLRKLVCVDCGSLNSLPKSIGDLENLEHLKLSKCYTLRKIPPTISKLKKLKVLELKDCWSLISLPENLIGLESLKIIRLTNCKSLKNLPKTIAELHNLEEIKLEKCRKLETLPDEIGNIKSLKILNLRSCSHLEKIPESFGNIVNQKELDLSYCFYLKNLPETTGNFKELKRISLRGCRELKSIPESMSNLTHLEELDFYACRKLALLPKNIENLVNLKKLNLSHCDSLSSLPNSIVNLKNLEYMNLEGCFSLNLLPETGKFLEKLREFKNRLSPIRESITRFHYDRLDVELKEYQEKRYSELKSAPIILVEKIQNLIRRGVDPEDAKILIRFFRFLEWDLKKSEIYKDLDRDRGDMWPLHHYKINEDGKVIELHLHDGGQIYLTFIPDYLCSLDSLEIIRFPNNLIETVPEWIINLKSLRALELCNVAQPNRTIPDSLKSFIQSLESYKEFY</sequence>
<dbReference type="EMBL" id="LAZR01003812">
    <property type="protein sequence ID" value="KKN14478.1"/>
    <property type="molecule type" value="Genomic_DNA"/>
</dbReference>
<evidence type="ECO:0000256" key="2">
    <source>
        <dbReference type="ARBA" id="ARBA00010999"/>
    </source>
</evidence>
<keyword evidence="5" id="KW-0227">DNA damage</keyword>
<evidence type="ECO:0000259" key="8">
    <source>
        <dbReference type="Pfam" id="PF23598"/>
    </source>
</evidence>
<evidence type="ECO:0000256" key="1">
    <source>
        <dbReference type="ARBA" id="ARBA00004286"/>
    </source>
</evidence>
<name>A0A0F9RAT0_9ZZZZ</name>
<dbReference type="GO" id="GO:0006281">
    <property type="term" value="P:DNA repair"/>
    <property type="evidence" value="ECO:0007669"/>
    <property type="project" value="UniProtKB-KW"/>
</dbReference>
<accession>A0A0F9RAT0</accession>
<dbReference type="PROSITE" id="PS50005">
    <property type="entry name" value="TPR"/>
    <property type="match status" value="1"/>
</dbReference>
<dbReference type="Gene3D" id="3.80.10.10">
    <property type="entry name" value="Ribonuclease Inhibitor"/>
    <property type="match status" value="3"/>
</dbReference>
<dbReference type="InterPro" id="IPR055414">
    <property type="entry name" value="LRR_R13L4/SHOC2-like"/>
</dbReference>
<dbReference type="AlphaFoldDB" id="A0A0F9RAT0"/>